<reference evidence="4 5" key="1">
    <citation type="submission" date="2019-08" db="EMBL/GenBank/DDBJ databases">
        <authorList>
            <person name="Dhanesh K."/>
            <person name="Kumar G."/>
            <person name="Sasikala C."/>
            <person name="Venkata Ramana C."/>
        </authorList>
    </citation>
    <scope>NUCLEOTIDE SEQUENCE [LARGE SCALE GENOMIC DNA]</scope>
    <source>
        <strain evidence="4 5">JC645</strain>
    </source>
</reference>
<dbReference type="InterPro" id="IPR059020">
    <property type="entry name" value="CapW_CTD"/>
</dbReference>
<dbReference type="InterPro" id="IPR059019">
    <property type="entry name" value="WHD_CapW"/>
</dbReference>
<feature type="domain" description="DNA-binding transcriptional repressor CapW C-terminal dimerisation" evidence="2">
    <location>
        <begin position="213"/>
        <end position="282"/>
    </location>
</feature>
<feature type="domain" description="WYL" evidence="1">
    <location>
        <begin position="126"/>
        <end position="193"/>
    </location>
</feature>
<dbReference type="InterPro" id="IPR051534">
    <property type="entry name" value="CBASS_pafABC_assoc_protein"/>
</dbReference>
<evidence type="ECO:0000259" key="1">
    <source>
        <dbReference type="Pfam" id="PF13280"/>
    </source>
</evidence>
<dbReference type="PANTHER" id="PTHR34580:SF3">
    <property type="entry name" value="PROTEIN PAFB"/>
    <property type="match status" value="1"/>
</dbReference>
<name>A0A5M6D117_9BACT</name>
<proteinExistence type="predicted"/>
<gene>
    <name evidence="4" type="ORF">FYK55_26315</name>
</gene>
<evidence type="ECO:0000313" key="4">
    <source>
        <dbReference type="EMBL" id="KAA5538805.1"/>
    </source>
</evidence>
<dbReference type="RefSeq" id="WP_150079628.1">
    <property type="nucleotide sequence ID" value="NZ_VWOX01000025.1"/>
</dbReference>
<dbReference type="Pfam" id="PF13280">
    <property type="entry name" value="WYL"/>
    <property type="match status" value="1"/>
</dbReference>
<keyword evidence="5" id="KW-1185">Reference proteome</keyword>
<sequence length="299" mass="34593">MVQPEKSEIRHSVQRRLEFIEFRLFWEGQINRSDIVEQFGVSVPQASGDLKRYQESAPDFIRYDSHLKTYRPTERFKPVHLRPSADAYLSQLRLQESGYVAEGETWAQQMPDFSVVPILRRPVGPEILRAVIGAARDSHALKVKYQSAYSNTTTWRWIAPHAFGYDGFGWHARSWCLRRKSFRDFVLTRIVEVDGSKPEKINRAEDVEWNHSVTLVLEPNPKLAPGDKRAVELDYRMEDGKCKIETRVSLLYYMMGHLCLAPEHDALDPKVARLVLVNRDEVERIRKAVKSQIASEAQA</sequence>
<dbReference type="Proteomes" id="UP000324479">
    <property type="component" value="Unassembled WGS sequence"/>
</dbReference>
<dbReference type="Pfam" id="PF26107">
    <property type="entry name" value="BrxR_CTD"/>
    <property type="match status" value="1"/>
</dbReference>
<comment type="caution">
    <text evidence="4">The sequence shown here is derived from an EMBL/GenBank/DDBJ whole genome shotgun (WGS) entry which is preliminary data.</text>
</comment>
<dbReference type="InterPro" id="IPR016634">
    <property type="entry name" value="CapW-like"/>
</dbReference>
<organism evidence="4 5">
    <name type="scientific">Roseiconus nitratireducens</name>
    <dbReference type="NCBI Taxonomy" id="2605748"/>
    <lineage>
        <taxon>Bacteria</taxon>
        <taxon>Pseudomonadati</taxon>
        <taxon>Planctomycetota</taxon>
        <taxon>Planctomycetia</taxon>
        <taxon>Pirellulales</taxon>
        <taxon>Pirellulaceae</taxon>
        <taxon>Roseiconus</taxon>
    </lineage>
</organism>
<accession>A0A5M6D117</accession>
<dbReference type="AlphaFoldDB" id="A0A5M6D117"/>
<dbReference type="PROSITE" id="PS52050">
    <property type="entry name" value="WYL"/>
    <property type="match status" value="1"/>
</dbReference>
<feature type="domain" description="DNA-binding transcriptional repressor CapW winged helix-turn-helix" evidence="3">
    <location>
        <begin position="13"/>
        <end position="93"/>
    </location>
</feature>
<dbReference type="InterPro" id="IPR026881">
    <property type="entry name" value="WYL_dom"/>
</dbReference>
<evidence type="ECO:0000259" key="3">
    <source>
        <dbReference type="Pfam" id="PF26109"/>
    </source>
</evidence>
<evidence type="ECO:0000313" key="5">
    <source>
        <dbReference type="Proteomes" id="UP000324479"/>
    </source>
</evidence>
<protein>
    <submittedName>
        <fullName evidence="4">WYL domain-containing protein</fullName>
    </submittedName>
</protein>
<dbReference type="PIRSF" id="PIRSF015558">
    <property type="entry name" value="Txn_reg_DeoR_prd"/>
    <property type="match status" value="1"/>
</dbReference>
<dbReference type="EMBL" id="VWOX01000025">
    <property type="protein sequence ID" value="KAA5538805.1"/>
    <property type="molecule type" value="Genomic_DNA"/>
</dbReference>
<dbReference type="PANTHER" id="PTHR34580">
    <property type="match status" value="1"/>
</dbReference>
<evidence type="ECO:0000259" key="2">
    <source>
        <dbReference type="Pfam" id="PF26107"/>
    </source>
</evidence>
<dbReference type="Pfam" id="PF26109">
    <property type="entry name" value="WHD_BrxR"/>
    <property type="match status" value="1"/>
</dbReference>